<evidence type="ECO:0000313" key="8">
    <source>
        <dbReference type="EMBL" id="CAA6812837.1"/>
    </source>
</evidence>
<evidence type="ECO:0000256" key="6">
    <source>
        <dbReference type="SAM" id="Phobius"/>
    </source>
</evidence>
<dbReference type="AlphaFoldDB" id="A0A6S6TD60"/>
<evidence type="ECO:0000256" key="2">
    <source>
        <dbReference type="ARBA" id="ARBA00022475"/>
    </source>
</evidence>
<protein>
    <recommendedName>
        <fullName evidence="7">RDD domain-containing protein</fullName>
    </recommendedName>
</protein>
<dbReference type="EMBL" id="CACVAQ010000192">
    <property type="protein sequence ID" value="CAA6812837.1"/>
    <property type="molecule type" value="Genomic_DNA"/>
</dbReference>
<feature type="transmembrane region" description="Helical" evidence="6">
    <location>
        <begin position="110"/>
        <end position="129"/>
    </location>
</feature>
<dbReference type="InterPro" id="IPR051791">
    <property type="entry name" value="Pra-immunoreactive"/>
</dbReference>
<gene>
    <name evidence="8" type="ORF">HELGO_WM39308</name>
</gene>
<sequence length="151" mass="17174">MNDALLDDLDHDRFKKAGFWLRLRATFLDVMILIIFTGFFGIVLSLVFFVFSITRGADIAWMLWGVFCFLYNPLMESSKSQASLGKLVFNFKVVDRAGKRLSFVHAFMRFMAKILSFALFLAGFVMIGLSDKKEGLHDIIAKTAVVSIQKE</sequence>
<evidence type="ECO:0000256" key="5">
    <source>
        <dbReference type="ARBA" id="ARBA00023136"/>
    </source>
</evidence>
<keyword evidence="5 6" id="KW-0472">Membrane</keyword>
<dbReference type="PANTHER" id="PTHR36115:SF9">
    <property type="entry name" value="LMO1584 PROTEIN"/>
    <property type="match status" value="1"/>
</dbReference>
<evidence type="ECO:0000256" key="3">
    <source>
        <dbReference type="ARBA" id="ARBA00022692"/>
    </source>
</evidence>
<accession>A0A6S6TD60</accession>
<name>A0A6S6TD60_9BACT</name>
<dbReference type="Pfam" id="PF06271">
    <property type="entry name" value="RDD"/>
    <property type="match status" value="1"/>
</dbReference>
<reference evidence="8" key="1">
    <citation type="submission" date="2020-01" db="EMBL/GenBank/DDBJ databases">
        <authorList>
            <person name="Meier V. D."/>
            <person name="Meier V D."/>
        </authorList>
    </citation>
    <scope>NUCLEOTIDE SEQUENCE</scope>
    <source>
        <strain evidence="8">HLG_WM_MAG_10</strain>
    </source>
</reference>
<comment type="subcellular location">
    <subcellularLocation>
        <location evidence="1">Cell membrane</location>
        <topology evidence="1">Multi-pass membrane protein</topology>
    </subcellularLocation>
</comment>
<dbReference type="InterPro" id="IPR010432">
    <property type="entry name" value="RDD"/>
</dbReference>
<dbReference type="PANTHER" id="PTHR36115">
    <property type="entry name" value="PROLINE-RICH ANTIGEN HOMOLOG-RELATED"/>
    <property type="match status" value="1"/>
</dbReference>
<evidence type="ECO:0000256" key="4">
    <source>
        <dbReference type="ARBA" id="ARBA00022989"/>
    </source>
</evidence>
<dbReference type="GO" id="GO:0005886">
    <property type="term" value="C:plasma membrane"/>
    <property type="evidence" value="ECO:0007669"/>
    <property type="project" value="UniProtKB-SubCell"/>
</dbReference>
<keyword evidence="2" id="KW-1003">Cell membrane</keyword>
<feature type="transmembrane region" description="Helical" evidence="6">
    <location>
        <begin position="30"/>
        <end position="53"/>
    </location>
</feature>
<evidence type="ECO:0000256" key="1">
    <source>
        <dbReference type="ARBA" id="ARBA00004651"/>
    </source>
</evidence>
<keyword evidence="3 6" id="KW-0812">Transmembrane</keyword>
<organism evidence="8">
    <name type="scientific">uncultured Aureispira sp</name>
    <dbReference type="NCBI Taxonomy" id="1331704"/>
    <lineage>
        <taxon>Bacteria</taxon>
        <taxon>Pseudomonadati</taxon>
        <taxon>Bacteroidota</taxon>
        <taxon>Saprospiria</taxon>
        <taxon>Saprospirales</taxon>
        <taxon>Saprospiraceae</taxon>
        <taxon>Aureispira</taxon>
        <taxon>environmental samples</taxon>
    </lineage>
</organism>
<evidence type="ECO:0000259" key="7">
    <source>
        <dbReference type="Pfam" id="PF06271"/>
    </source>
</evidence>
<proteinExistence type="predicted"/>
<keyword evidence="4 6" id="KW-1133">Transmembrane helix</keyword>
<feature type="domain" description="RDD" evidence="7">
    <location>
        <begin position="17"/>
        <end position="142"/>
    </location>
</feature>